<organism evidence="1 2">
    <name type="scientific">Stichopus japonicus</name>
    <name type="common">Sea cucumber</name>
    <dbReference type="NCBI Taxonomy" id="307972"/>
    <lineage>
        <taxon>Eukaryota</taxon>
        <taxon>Metazoa</taxon>
        <taxon>Echinodermata</taxon>
        <taxon>Eleutherozoa</taxon>
        <taxon>Echinozoa</taxon>
        <taxon>Holothuroidea</taxon>
        <taxon>Aspidochirotacea</taxon>
        <taxon>Aspidochirotida</taxon>
        <taxon>Stichopodidae</taxon>
        <taxon>Apostichopus</taxon>
    </lineage>
</organism>
<dbReference type="Proteomes" id="UP000230750">
    <property type="component" value="Unassembled WGS sequence"/>
</dbReference>
<sequence>MALEELLELLRLFLSKTQEYLNLLHGRRSFIRYVGEHLPIGPVRRIQFKYINGVQHHSQSLQGKVDCGVTSPVTRGCSFLCFNISRHSLVGRFLLRE</sequence>
<dbReference type="AlphaFoldDB" id="A0A2G8L6T6"/>
<proteinExistence type="predicted"/>
<evidence type="ECO:0000313" key="2">
    <source>
        <dbReference type="Proteomes" id="UP000230750"/>
    </source>
</evidence>
<reference evidence="1 2" key="1">
    <citation type="journal article" date="2017" name="PLoS Biol.">
        <title>The sea cucumber genome provides insights into morphological evolution and visceral regeneration.</title>
        <authorList>
            <person name="Zhang X."/>
            <person name="Sun L."/>
            <person name="Yuan J."/>
            <person name="Sun Y."/>
            <person name="Gao Y."/>
            <person name="Zhang L."/>
            <person name="Li S."/>
            <person name="Dai H."/>
            <person name="Hamel J.F."/>
            <person name="Liu C."/>
            <person name="Yu Y."/>
            <person name="Liu S."/>
            <person name="Lin W."/>
            <person name="Guo K."/>
            <person name="Jin S."/>
            <person name="Xu P."/>
            <person name="Storey K.B."/>
            <person name="Huan P."/>
            <person name="Zhang T."/>
            <person name="Zhou Y."/>
            <person name="Zhang J."/>
            <person name="Lin C."/>
            <person name="Li X."/>
            <person name="Xing L."/>
            <person name="Huo D."/>
            <person name="Sun M."/>
            <person name="Wang L."/>
            <person name="Mercier A."/>
            <person name="Li F."/>
            <person name="Yang H."/>
            <person name="Xiang J."/>
        </authorList>
    </citation>
    <scope>NUCLEOTIDE SEQUENCE [LARGE SCALE GENOMIC DNA]</scope>
    <source>
        <strain evidence="1">Shaxun</strain>
        <tissue evidence="1">Muscle</tissue>
    </source>
</reference>
<comment type="caution">
    <text evidence="1">The sequence shown here is derived from an EMBL/GenBank/DDBJ whole genome shotgun (WGS) entry which is preliminary data.</text>
</comment>
<evidence type="ECO:0000313" key="1">
    <source>
        <dbReference type="EMBL" id="PIK55981.1"/>
    </source>
</evidence>
<gene>
    <name evidence="1" type="ORF">BSL78_07129</name>
</gene>
<accession>A0A2G8L6T6</accession>
<protein>
    <submittedName>
        <fullName evidence="1">Uncharacterized protein</fullName>
    </submittedName>
</protein>
<dbReference type="EMBL" id="MRZV01000193">
    <property type="protein sequence ID" value="PIK55981.1"/>
    <property type="molecule type" value="Genomic_DNA"/>
</dbReference>
<name>A0A2G8L6T6_STIJA</name>
<keyword evidence="2" id="KW-1185">Reference proteome</keyword>